<organism evidence="15 16">
    <name type="scientific">Dryococelus australis</name>
    <dbReference type="NCBI Taxonomy" id="614101"/>
    <lineage>
        <taxon>Eukaryota</taxon>
        <taxon>Metazoa</taxon>
        <taxon>Ecdysozoa</taxon>
        <taxon>Arthropoda</taxon>
        <taxon>Hexapoda</taxon>
        <taxon>Insecta</taxon>
        <taxon>Pterygota</taxon>
        <taxon>Neoptera</taxon>
        <taxon>Polyneoptera</taxon>
        <taxon>Phasmatodea</taxon>
        <taxon>Verophasmatodea</taxon>
        <taxon>Anareolatae</taxon>
        <taxon>Phasmatidae</taxon>
        <taxon>Eurycanthinae</taxon>
        <taxon>Dryococelus</taxon>
    </lineage>
</organism>
<feature type="repeat" description="LDL-receptor class B" evidence="12">
    <location>
        <begin position="321"/>
        <end position="368"/>
    </location>
</feature>
<keyword evidence="5" id="KW-0677">Repeat</keyword>
<keyword evidence="7" id="KW-0472">Membrane</keyword>
<accession>A0ABQ9GG76</accession>
<protein>
    <recommendedName>
        <fullName evidence="14">EGF-like domain-containing protein</fullName>
    </recommendedName>
</protein>
<keyword evidence="16" id="KW-1185">Reference proteome</keyword>
<evidence type="ECO:0000256" key="13">
    <source>
        <dbReference type="SAM" id="MobiDB-lite"/>
    </source>
</evidence>
<dbReference type="Gene3D" id="2.120.10.30">
    <property type="entry name" value="TolB, C-terminal domain"/>
    <property type="match status" value="2"/>
</dbReference>
<dbReference type="SUPFAM" id="SSF57424">
    <property type="entry name" value="LDL receptor-like module"/>
    <property type="match status" value="7"/>
</dbReference>
<feature type="disulfide bond" evidence="11">
    <location>
        <begin position="578"/>
        <end position="590"/>
    </location>
</feature>
<evidence type="ECO:0000256" key="8">
    <source>
        <dbReference type="ARBA" id="ARBA00023157"/>
    </source>
</evidence>
<dbReference type="SMART" id="SM00192">
    <property type="entry name" value="LDLa"/>
    <property type="match status" value="7"/>
</dbReference>
<dbReference type="InterPro" id="IPR000742">
    <property type="entry name" value="EGF"/>
</dbReference>
<dbReference type="InterPro" id="IPR011042">
    <property type="entry name" value="6-blade_b-propeller_TolB-like"/>
</dbReference>
<reference evidence="15 16" key="1">
    <citation type="submission" date="2023-02" db="EMBL/GenBank/DDBJ databases">
        <title>LHISI_Scaffold_Assembly.</title>
        <authorList>
            <person name="Stuart O.P."/>
            <person name="Cleave R."/>
            <person name="Magrath M.J.L."/>
            <person name="Mikheyev A.S."/>
        </authorList>
    </citation>
    <scope>NUCLEOTIDE SEQUENCE [LARGE SCALE GENOMIC DNA]</scope>
    <source>
        <strain evidence="15">Daus_M_001</strain>
        <tissue evidence="15">Leg muscle</tissue>
    </source>
</reference>
<feature type="domain" description="EGF-like" evidence="14">
    <location>
        <begin position="142"/>
        <end position="182"/>
    </location>
</feature>
<feature type="disulfide bond" evidence="11">
    <location>
        <begin position="703"/>
        <end position="718"/>
    </location>
</feature>
<comment type="caution">
    <text evidence="15">The sequence shown here is derived from an EMBL/GenBank/DDBJ whole genome shotgun (WGS) entry which is preliminary data.</text>
</comment>
<dbReference type="Pfam" id="PF00058">
    <property type="entry name" value="Ldl_recept_b"/>
    <property type="match status" value="3"/>
</dbReference>
<dbReference type="SMART" id="SM00135">
    <property type="entry name" value="LY"/>
    <property type="match status" value="7"/>
</dbReference>
<dbReference type="InterPro" id="IPR000033">
    <property type="entry name" value="LDLR_classB_rpt"/>
</dbReference>
<dbReference type="PROSITE" id="PS01209">
    <property type="entry name" value="LDLRA_1"/>
    <property type="match status" value="4"/>
</dbReference>
<feature type="domain" description="EGF-like" evidence="14">
    <location>
        <begin position="683"/>
        <end position="719"/>
    </location>
</feature>
<dbReference type="SMART" id="SM00181">
    <property type="entry name" value="EGF"/>
    <property type="match status" value="3"/>
</dbReference>
<evidence type="ECO:0000256" key="5">
    <source>
        <dbReference type="ARBA" id="ARBA00022737"/>
    </source>
</evidence>
<keyword evidence="3" id="KW-0254">Endocytosis</keyword>
<dbReference type="PANTHER" id="PTHR22722">
    <property type="entry name" value="LOW-DENSITY LIPOPROTEIN RECEPTOR-RELATED PROTEIN 2-RELATED"/>
    <property type="match status" value="1"/>
</dbReference>
<dbReference type="CDD" id="cd00112">
    <property type="entry name" value="LDLa"/>
    <property type="match status" value="5"/>
</dbReference>
<keyword evidence="6" id="KW-1133">Transmembrane helix</keyword>
<dbReference type="Gene3D" id="4.10.400.10">
    <property type="entry name" value="Low-density Lipoprotein Receptor"/>
    <property type="match status" value="7"/>
</dbReference>
<dbReference type="PANTHER" id="PTHR22722:SF14">
    <property type="entry name" value="MEGALIN, ISOFORM A"/>
    <property type="match status" value="1"/>
</dbReference>
<feature type="disulfide bond" evidence="11">
    <location>
        <begin position="585"/>
        <end position="603"/>
    </location>
</feature>
<evidence type="ECO:0000256" key="12">
    <source>
        <dbReference type="PROSITE-ProRule" id="PRU00461"/>
    </source>
</evidence>
<evidence type="ECO:0000256" key="1">
    <source>
        <dbReference type="ARBA" id="ARBA00004167"/>
    </source>
</evidence>
<dbReference type="EMBL" id="JARBHB010000013">
    <property type="protein sequence ID" value="KAJ8870464.1"/>
    <property type="molecule type" value="Genomic_DNA"/>
</dbReference>
<dbReference type="Proteomes" id="UP001159363">
    <property type="component" value="Chromosome 12"/>
</dbReference>
<feature type="disulfide bond" evidence="11">
    <location>
        <begin position="774"/>
        <end position="786"/>
    </location>
</feature>
<evidence type="ECO:0000256" key="7">
    <source>
        <dbReference type="ARBA" id="ARBA00023136"/>
    </source>
</evidence>
<feature type="domain" description="EGF-like" evidence="14">
    <location>
        <begin position="466"/>
        <end position="503"/>
    </location>
</feature>
<feature type="disulfide bond" evidence="11">
    <location>
        <begin position="626"/>
        <end position="644"/>
    </location>
</feature>
<evidence type="ECO:0000256" key="2">
    <source>
        <dbReference type="ARBA" id="ARBA00022536"/>
    </source>
</evidence>
<dbReference type="InterPro" id="IPR009030">
    <property type="entry name" value="Growth_fac_rcpt_cys_sf"/>
</dbReference>
<comment type="caution">
    <text evidence="11">Lacks conserved residue(s) required for the propagation of feature annotation.</text>
</comment>
<comment type="subcellular location">
    <subcellularLocation>
        <location evidence="1">Membrane</location>
        <topology evidence="1">Single-pass membrane protein</topology>
    </subcellularLocation>
</comment>
<evidence type="ECO:0000259" key="14">
    <source>
        <dbReference type="SMART" id="SM00181"/>
    </source>
</evidence>
<feature type="disulfide bond" evidence="11">
    <location>
        <begin position="781"/>
        <end position="799"/>
    </location>
</feature>
<evidence type="ECO:0000256" key="4">
    <source>
        <dbReference type="ARBA" id="ARBA00022692"/>
    </source>
</evidence>
<name>A0ABQ9GG76_9NEOP</name>
<keyword evidence="9" id="KW-0675">Receptor</keyword>
<dbReference type="InterPro" id="IPR023415">
    <property type="entry name" value="LDLR_class-A_CS"/>
</dbReference>
<dbReference type="Pfam" id="PF00057">
    <property type="entry name" value="Ldl_recept_a"/>
    <property type="match status" value="7"/>
</dbReference>
<keyword evidence="8 11" id="KW-1015">Disulfide bond</keyword>
<dbReference type="InterPro" id="IPR002172">
    <property type="entry name" value="LDrepeatLR_classA_rpt"/>
</dbReference>
<dbReference type="PROSITE" id="PS51120">
    <property type="entry name" value="LDLRB"/>
    <property type="match status" value="4"/>
</dbReference>
<proteinExistence type="predicted"/>
<gene>
    <name evidence="15" type="ORF">PR048_029486</name>
</gene>
<keyword evidence="4" id="KW-0812">Transmembrane</keyword>
<evidence type="ECO:0000256" key="9">
    <source>
        <dbReference type="ARBA" id="ARBA00023170"/>
    </source>
</evidence>
<keyword evidence="10" id="KW-0325">Glycoprotein</keyword>
<evidence type="ECO:0000313" key="15">
    <source>
        <dbReference type="EMBL" id="KAJ8870464.1"/>
    </source>
</evidence>
<feature type="disulfide bond" evidence="11">
    <location>
        <begin position="691"/>
        <end position="709"/>
    </location>
</feature>
<dbReference type="InterPro" id="IPR051221">
    <property type="entry name" value="LDLR-related"/>
</dbReference>
<feature type="repeat" description="LDL-receptor class B" evidence="12">
    <location>
        <begin position="277"/>
        <end position="320"/>
    </location>
</feature>
<evidence type="ECO:0000256" key="3">
    <source>
        <dbReference type="ARBA" id="ARBA00022583"/>
    </source>
</evidence>
<feature type="disulfide bond" evidence="11">
    <location>
        <begin position="619"/>
        <end position="631"/>
    </location>
</feature>
<dbReference type="PRINTS" id="PR00261">
    <property type="entry name" value="LDLRECEPTOR"/>
</dbReference>
<dbReference type="Pfam" id="PF14670">
    <property type="entry name" value="FXa_inhibition"/>
    <property type="match status" value="1"/>
</dbReference>
<dbReference type="SUPFAM" id="SSF63825">
    <property type="entry name" value="YWTD domain"/>
    <property type="match status" value="2"/>
</dbReference>
<evidence type="ECO:0000256" key="11">
    <source>
        <dbReference type="PROSITE-ProRule" id="PRU00124"/>
    </source>
</evidence>
<sequence length="987" mass="110609">MFFTKWGASMAMLERSLLDGTNRTVLVNQKIVYPYGVTVDFPTQHLYWVDTYLDCIERVNYDGSNRRTIIKGNPSHSLLFQVQNLYDITVFENNLFVTSWRHQSIIRLNKFQSQDHEMVGNFSRPFAIHVFHRQRQPDVPHPCSKDNGGCEHICIPVWKKEVAVAKCVCQAGYRTVRGGQCVAVKKTQFLLYSKGRPAMIKGVSLTNRLMDQDVIVPIMDLGRPTAIDYDVRGQYIYFSDVQRYVIERQKLDQTKKEKFIDHGINSCEGLAIDWMSRNIYWTDGGLSAINVASLEDVSKRKMFTFEKMLHPRSIVVDPKKGVMYWTDWANVGTQNGKIESAWMDGTHKKMFVKTGLQWPNGLSIDYTAKKLYWCDALLDKIERISLDGNTREVRAQYDELVFEGEHVSHPYSLAFHENYLYYTEFQKGTIQKLHVANKTVELLSEEFSPMYEIRVFDNTSQTGSNACSKNNNNCSDLCLATPNGVTCQCRDGYVLNADGLTCIQQLNYTQPSRCGSTFFQCKKNMRCIDRKYVCDGDDDCGDGSDENIGQGEACGELGAAVGNILTMACVLLAEHKECRADMFRCDASRCITQYWVCDGDYDCVDGSDEDPAHCKNSTCGPLQFTCKSGRCIPMTWTCDLDPDCGEGDDSDEHNNCGTCSCPTRSFSLFYFILVVCAASEYPECLATEFVCDNKHCVSFDHYCDGDDDCHDGSDEKGCQAFCNIKTQIYCAPDSTCLPLTKKCDGNIDCSDGSDEAAAKCRKTVHNNTVQSWVCESQEFQCGDGACIRKMFTCDGHQDCIDGSDELNCTGVSTTPATTELTTLSPDKCDYPARLCDNNTQCVPVTAVCDERPDCIDGSDEGLRCGMYLIKVYHFYTHEIQTPHHFIHGSNGLPQSWRAADTWIRGVTKDSVASSPPPSTLRAYKPSVASGHARAPPRIREDRKMTSGCYPHSGLAPEGCHTPSPTAAAIRAALLYKAMRGGPCELFM</sequence>
<feature type="disulfide bond" evidence="11">
    <location>
        <begin position="793"/>
        <end position="808"/>
    </location>
</feature>
<dbReference type="PROSITE" id="PS50068">
    <property type="entry name" value="LDLRA_2"/>
    <property type="match status" value="7"/>
</dbReference>
<evidence type="ECO:0000256" key="10">
    <source>
        <dbReference type="ARBA" id="ARBA00023180"/>
    </source>
</evidence>
<feature type="repeat" description="LDL-receptor class B" evidence="12">
    <location>
        <begin position="1"/>
        <end position="43"/>
    </location>
</feature>
<feature type="repeat" description="LDL-receptor class B" evidence="12">
    <location>
        <begin position="44"/>
        <end position="86"/>
    </location>
</feature>
<feature type="disulfide bond" evidence="11">
    <location>
        <begin position="684"/>
        <end position="696"/>
    </location>
</feature>
<keyword evidence="2" id="KW-0245">EGF-like domain</keyword>
<evidence type="ECO:0000256" key="6">
    <source>
        <dbReference type="ARBA" id="ARBA00022989"/>
    </source>
</evidence>
<dbReference type="InterPro" id="IPR036055">
    <property type="entry name" value="LDL_receptor-like_sf"/>
</dbReference>
<feature type="region of interest" description="Disordered" evidence="13">
    <location>
        <begin position="908"/>
        <end position="947"/>
    </location>
</feature>
<dbReference type="SUPFAM" id="SSF57184">
    <property type="entry name" value="Growth factor receptor domain"/>
    <property type="match status" value="1"/>
</dbReference>
<evidence type="ECO:0000313" key="16">
    <source>
        <dbReference type="Proteomes" id="UP001159363"/>
    </source>
</evidence>